<dbReference type="OrthoDB" id="5684843at2"/>
<keyword evidence="3" id="KW-1185">Reference proteome</keyword>
<dbReference type="InterPro" id="IPR020945">
    <property type="entry name" value="DMSO/NO3_reduct_chaperone"/>
</dbReference>
<accession>A0A5J5G3S2</accession>
<organism evidence="2 3">
    <name type="scientific">Affinibrenneria salicis</name>
    <dbReference type="NCBI Taxonomy" id="2590031"/>
    <lineage>
        <taxon>Bacteria</taxon>
        <taxon>Pseudomonadati</taxon>
        <taxon>Pseudomonadota</taxon>
        <taxon>Gammaproteobacteria</taxon>
        <taxon>Enterobacterales</taxon>
        <taxon>Pectobacteriaceae</taxon>
        <taxon>Affinibrenneria</taxon>
    </lineage>
</organism>
<dbReference type="EMBL" id="VYKJ01000002">
    <property type="protein sequence ID" value="KAA9001660.1"/>
    <property type="molecule type" value="Genomic_DNA"/>
</dbReference>
<name>A0A5J5G3S2_9GAMM</name>
<dbReference type="PANTHER" id="PTHR34227">
    <property type="entry name" value="CHAPERONE PROTEIN YCDY"/>
    <property type="match status" value="1"/>
</dbReference>
<sequence length="186" mass="20859">MNEFSIVCRILGSLFYRAPQDALLAPLFTALQQGALQKNWPLAQDALLEQLQKNYRPAELEQDYKALFIGAECGVSPWRSDYDKDYQEADVRTFLQLRGMPLPATPADHFGGLLLAASWLEDQAQPDETAAQIALFDDFILPWSDRFLGQVESHAKSAFYRTLAALSREALEAMREDLAESESGAE</sequence>
<dbReference type="PANTHER" id="PTHR34227:SF12">
    <property type="entry name" value="CHAPERONE PROTEIN YCDY"/>
    <property type="match status" value="1"/>
</dbReference>
<reference evidence="2 3" key="1">
    <citation type="submission" date="2019-09" db="EMBL/GenBank/DDBJ databases">
        <authorList>
            <person name="Li Y."/>
        </authorList>
    </citation>
    <scope>NUCLEOTIDE SEQUENCE [LARGE SCALE GENOMIC DNA]</scope>
    <source>
        <strain evidence="2 3">L3-3HA</strain>
    </source>
</reference>
<dbReference type="Proteomes" id="UP000335415">
    <property type="component" value="Unassembled WGS sequence"/>
</dbReference>
<dbReference type="Gene3D" id="1.10.3480.10">
    <property type="entry name" value="TorD-like"/>
    <property type="match status" value="1"/>
</dbReference>
<evidence type="ECO:0000313" key="3">
    <source>
        <dbReference type="Proteomes" id="UP000335415"/>
    </source>
</evidence>
<dbReference type="RefSeq" id="WP_150433901.1">
    <property type="nucleotide sequence ID" value="NZ_VYKJ01000002.1"/>
</dbReference>
<gene>
    <name evidence="2" type="ORF">FJU30_05040</name>
</gene>
<comment type="caution">
    <text evidence="2">The sequence shown here is derived from an EMBL/GenBank/DDBJ whole genome shotgun (WGS) entry which is preliminary data.</text>
</comment>
<dbReference type="InterPro" id="IPR026269">
    <property type="entry name" value="DmsD-type"/>
</dbReference>
<dbReference type="InterPro" id="IPR050289">
    <property type="entry name" value="TorD/DmsD_chaperones"/>
</dbReference>
<dbReference type="SUPFAM" id="SSF89155">
    <property type="entry name" value="TorD-like"/>
    <property type="match status" value="1"/>
</dbReference>
<evidence type="ECO:0000256" key="1">
    <source>
        <dbReference type="ARBA" id="ARBA00023186"/>
    </source>
</evidence>
<keyword evidence="1" id="KW-0143">Chaperone</keyword>
<proteinExistence type="predicted"/>
<dbReference type="Pfam" id="PF02613">
    <property type="entry name" value="Nitrate_red_del"/>
    <property type="match status" value="1"/>
</dbReference>
<dbReference type="AlphaFoldDB" id="A0A5J5G3S2"/>
<protein>
    <submittedName>
        <fullName evidence="2">Molecular chaperone</fullName>
    </submittedName>
</protein>
<evidence type="ECO:0000313" key="2">
    <source>
        <dbReference type="EMBL" id="KAA9001660.1"/>
    </source>
</evidence>
<dbReference type="InterPro" id="IPR036411">
    <property type="entry name" value="TorD-like_sf"/>
</dbReference>
<dbReference type="PIRSF" id="PIRSF004690">
    <property type="entry name" value="DmsD"/>
    <property type="match status" value="1"/>
</dbReference>